<accession>A0A1X0QLR2</accession>
<dbReference type="VEuPathDB" id="FungiDB:BCV72DRAFT_237474"/>
<evidence type="ECO:0000313" key="1">
    <source>
        <dbReference type="EMBL" id="ORE00693.1"/>
    </source>
</evidence>
<protein>
    <submittedName>
        <fullName evidence="1">Uncharacterized protein</fullName>
    </submittedName>
</protein>
<dbReference type="EMBL" id="KV922370">
    <property type="protein sequence ID" value="ORE00693.1"/>
    <property type="molecule type" value="Genomic_DNA"/>
</dbReference>
<gene>
    <name evidence="1" type="ORF">BCV72DRAFT_237474</name>
</gene>
<reference evidence="1" key="1">
    <citation type="journal article" date="2016" name="Proc. Natl. Acad. Sci. U.S.A.">
        <title>Lipid metabolic changes in an early divergent fungus govern the establishment of a mutualistic symbiosis with endobacteria.</title>
        <authorList>
            <person name="Lastovetsky O.A."/>
            <person name="Gaspar M.L."/>
            <person name="Mondo S.J."/>
            <person name="LaButti K.M."/>
            <person name="Sandor L."/>
            <person name="Grigoriev I.V."/>
            <person name="Henry S.A."/>
            <person name="Pawlowska T.E."/>
        </authorList>
    </citation>
    <scope>NUCLEOTIDE SEQUENCE [LARGE SCALE GENOMIC DNA]</scope>
    <source>
        <strain evidence="1">ATCC 52814</strain>
    </source>
</reference>
<proteinExistence type="predicted"/>
<organism evidence="1">
    <name type="scientific">Rhizopus microsporus var. microsporus</name>
    <dbReference type="NCBI Taxonomy" id="86635"/>
    <lineage>
        <taxon>Eukaryota</taxon>
        <taxon>Fungi</taxon>
        <taxon>Fungi incertae sedis</taxon>
        <taxon>Mucoromycota</taxon>
        <taxon>Mucoromycotina</taxon>
        <taxon>Mucoromycetes</taxon>
        <taxon>Mucorales</taxon>
        <taxon>Mucorineae</taxon>
        <taxon>Rhizopodaceae</taxon>
        <taxon>Rhizopus</taxon>
    </lineage>
</organism>
<name>A0A1X0QLR2_RHIZD</name>
<dbReference type="AlphaFoldDB" id="A0A1X0QLR2"/>
<sequence length="264" mass="30806">MNHAIQYCLHAYRMYKKLPILVTVCIERVSPSSLMDTFKPCMEQPFMYEMSCTFWANRCLFLSKSTIQGHTDENNLHPLVAFTMFLTHKQRCILTLTRWDDPTVQQLYLIARQTIEGIEKEQDERIIVLQTICEVNETQYKKIQDCLKDEPPKISKALRYTEDGREYSARLKRKYEETASANEVPKESVTPMEEPPAIAKVHKPSNFEISAMKFVEEYASHNVGKVNWSSCFEEGVKQGKITRYGSGNSLRVTYNKFKKQNKYE</sequence>
<dbReference type="Proteomes" id="UP000242414">
    <property type="component" value="Unassembled WGS sequence"/>
</dbReference>